<keyword evidence="5" id="KW-1185">Reference proteome</keyword>
<gene>
    <name evidence="4" type="ORF">EWB00_000834</name>
</gene>
<reference evidence="4 5" key="1">
    <citation type="submission" date="2019-03" db="EMBL/GenBank/DDBJ databases">
        <title>An improved genome assembly of the fluke Schistosoma japonicum.</title>
        <authorList>
            <person name="Hu W."/>
            <person name="Luo F."/>
            <person name="Yin M."/>
            <person name="Mo X."/>
            <person name="Sun C."/>
            <person name="Wu Q."/>
            <person name="Zhu B."/>
            <person name="Xiang M."/>
            <person name="Wang J."/>
            <person name="Wang Y."/>
            <person name="Zhang T."/>
            <person name="Xu B."/>
            <person name="Zheng H."/>
            <person name="Feng Z."/>
        </authorList>
    </citation>
    <scope>NUCLEOTIDE SEQUENCE [LARGE SCALE GENOMIC DNA]</scope>
    <source>
        <strain evidence="4">HuSjv2</strain>
        <tissue evidence="4">Worms</tissue>
    </source>
</reference>
<feature type="chain" id="PRO_5021358468" description="DUF2059 domain-containing protein" evidence="2">
    <location>
        <begin position="18"/>
        <end position="187"/>
    </location>
</feature>
<evidence type="ECO:0000256" key="2">
    <source>
        <dbReference type="SAM" id="SignalP"/>
    </source>
</evidence>
<protein>
    <recommendedName>
        <fullName evidence="3">DUF2059 domain-containing protein</fullName>
    </recommendedName>
</protein>
<feature type="signal peptide" evidence="2">
    <location>
        <begin position="1"/>
        <end position="17"/>
    </location>
</feature>
<dbReference type="EMBL" id="SKCS01001285">
    <property type="protein sequence ID" value="TNN04626.1"/>
    <property type="molecule type" value="Genomic_DNA"/>
</dbReference>
<dbReference type="Proteomes" id="UP000311919">
    <property type="component" value="Unassembled WGS sequence"/>
</dbReference>
<organism evidence="4 5">
    <name type="scientific">Schistosoma japonicum</name>
    <name type="common">Blood fluke</name>
    <dbReference type="NCBI Taxonomy" id="6182"/>
    <lineage>
        <taxon>Eukaryota</taxon>
        <taxon>Metazoa</taxon>
        <taxon>Spiralia</taxon>
        <taxon>Lophotrochozoa</taxon>
        <taxon>Platyhelminthes</taxon>
        <taxon>Trematoda</taxon>
        <taxon>Digenea</taxon>
        <taxon>Strigeidida</taxon>
        <taxon>Schistosomatoidea</taxon>
        <taxon>Schistosomatidae</taxon>
        <taxon>Schistosoma</taxon>
    </lineage>
</organism>
<dbReference type="Pfam" id="PF09832">
    <property type="entry name" value="DUF2059"/>
    <property type="match status" value="1"/>
</dbReference>
<feature type="compositionally biased region" description="Basic and acidic residues" evidence="1">
    <location>
        <begin position="160"/>
        <end position="175"/>
    </location>
</feature>
<proteinExistence type="predicted"/>
<evidence type="ECO:0000259" key="3">
    <source>
        <dbReference type="Pfam" id="PF09832"/>
    </source>
</evidence>
<sequence length="187" mass="20672">MHVLAFAALLLAAPVSGQTGPAPAAQDDPDRIAAADALMTKMGLERQYDAIMAQMIPLATSQLFDGLEHNNQVPTKLREALSDPTRMAAFKRDFAERFGKAFRARYPEMRAMTDQEYARAFTTAELRDLAAFYGTPLGQKTLSVMPELQRRLFPMGVKVGRETGRSGHEGDDRTSYPRRPAGRQPEG</sequence>
<feature type="region of interest" description="Disordered" evidence="1">
    <location>
        <begin position="160"/>
        <end position="187"/>
    </location>
</feature>
<dbReference type="InterPro" id="IPR018637">
    <property type="entry name" value="DUF2059"/>
</dbReference>
<keyword evidence="2" id="KW-0732">Signal</keyword>
<name>A0A4Z2CKB2_SCHJA</name>
<evidence type="ECO:0000313" key="5">
    <source>
        <dbReference type="Proteomes" id="UP000311919"/>
    </source>
</evidence>
<evidence type="ECO:0000256" key="1">
    <source>
        <dbReference type="SAM" id="MobiDB-lite"/>
    </source>
</evidence>
<accession>A0A4Z2CKB2</accession>
<evidence type="ECO:0000313" key="4">
    <source>
        <dbReference type="EMBL" id="TNN04626.1"/>
    </source>
</evidence>
<dbReference type="AlphaFoldDB" id="A0A4Z2CKB2"/>
<comment type="caution">
    <text evidence="4">The sequence shown here is derived from an EMBL/GenBank/DDBJ whole genome shotgun (WGS) entry which is preliminary data.</text>
</comment>
<feature type="domain" description="DUF2059" evidence="3">
    <location>
        <begin position="108"/>
        <end position="160"/>
    </location>
</feature>